<evidence type="ECO:0000313" key="2">
    <source>
        <dbReference type="EMBL" id="AZP12289.1"/>
    </source>
</evidence>
<keyword evidence="3" id="KW-1185">Reference proteome</keyword>
<protein>
    <submittedName>
        <fullName evidence="2">Nuclear transport factor 2 family protein</fullName>
    </submittedName>
</protein>
<evidence type="ECO:0000313" key="3">
    <source>
        <dbReference type="Proteomes" id="UP000275663"/>
    </source>
</evidence>
<evidence type="ECO:0000259" key="1">
    <source>
        <dbReference type="Pfam" id="PF12680"/>
    </source>
</evidence>
<proteinExistence type="predicted"/>
<dbReference type="Pfam" id="PF12680">
    <property type="entry name" value="SnoaL_2"/>
    <property type="match status" value="1"/>
</dbReference>
<accession>A0A3Q9BQQ4</accession>
<dbReference type="SUPFAM" id="SSF54427">
    <property type="entry name" value="NTF2-like"/>
    <property type="match status" value="1"/>
</dbReference>
<gene>
    <name evidence="2" type="ORF">EJN92_09930</name>
</gene>
<dbReference type="OrthoDB" id="391735at2"/>
<organism evidence="2 3">
    <name type="scientific">Undibacterium parvum</name>
    <dbReference type="NCBI Taxonomy" id="401471"/>
    <lineage>
        <taxon>Bacteria</taxon>
        <taxon>Pseudomonadati</taxon>
        <taxon>Pseudomonadota</taxon>
        <taxon>Betaproteobacteria</taxon>
        <taxon>Burkholderiales</taxon>
        <taxon>Oxalobacteraceae</taxon>
        <taxon>Undibacterium</taxon>
    </lineage>
</organism>
<dbReference type="Proteomes" id="UP000275663">
    <property type="component" value="Chromosome"/>
</dbReference>
<dbReference type="InterPro" id="IPR032710">
    <property type="entry name" value="NTF2-like_dom_sf"/>
</dbReference>
<sequence>MHNNAALIEKFYTAFQQLDAETMALCYADDVQFSDPVFPNLQGNEAADMWRMLTSKAQDFSLVFDGITADEKKGQAHWIATYTFSQTGSIVVNDIQASFVFRNGRIIRHTDHFDLWKWARQALGIKGVLLGWTPLVKNAVRAQAAKGLKIFRSKRS</sequence>
<dbReference type="InterPro" id="IPR037401">
    <property type="entry name" value="SnoaL-like"/>
</dbReference>
<dbReference type="RefSeq" id="WP_126127671.1">
    <property type="nucleotide sequence ID" value="NZ_CP034464.1"/>
</dbReference>
<dbReference type="EMBL" id="CP034464">
    <property type="protein sequence ID" value="AZP12289.1"/>
    <property type="molecule type" value="Genomic_DNA"/>
</dbReference>
<name>A0A3Q9BQQ4_9BURK</name>
<dbReference type="KEGG" id="upv:EJN92_09930"/>
<reference evidence="2 3" key="1">
    <citation type="journal article" date="2011" name="Int. J. Syst. Evol. Microbiol.">
        <title>Description of Undibacterium oligocarboniphilum sp. nov., isolated from purified water, and Undibacterium pigrum strain CCUG 49012 as the type strain of Undibacterium parvum sp. nov., and emended descriptions of the genus Undibacterium and the species Undibacterium pigrum.</title>
        <authorList>
            <person name="Eder W."/>
            <person name="Wanner G."/>
            <person name="Ludwig W."/>
            <person name="Busse H.J."/>
            <person name="Ziemke-Kageler F."/>
            <person name="Lang E."/>
        </authorList>
    </citation>
    <scope>NUCLEOTIDE SEQUENCE [LARGE SCALE GENOMIC DNA]</scope>
    <source>
        <strain evidence="2 3">DSM 23061</strain>
    </source>
</reference>
<feature type="domain" description="SnoaL-like" evidence="1">
    <location>
        <begin position="8"/>
        <end position="109"/>
    </location>
</feature>
<dbReference type="AlphaFoldDB" id="A0A3Q9BQQ4"/>
<dbReference type="Gene3D" id="3.10.450.50">
    <property type="match status" value="1"/>
</dbReference>